<gene>
    <name evidence="3" type="ORF">GCM10025874_01540</name>
</gene>
<evidence type="ECO:0000256" key="1">
    <source>
        <dbReference type="SAM" id="MobiDB-lite"/>
    </source>
</evidence>
<proteinExistence type="predicted"/>
<dbReference type="RefSeq" id="WP_284229048.1">
    <property type="nucleotide sequence ID" value="NZ_BSUL01000001.1"/>
</dbReference>
<keyword evidence="2" id="KW-0812">Transmembrane</keyword>
<evidence type="ECO:0000313" key="3">
    <source>
        <dbReference type="EMBL" id="GMA26901.1"/>
    </source>
</evidence>
<organism evidence="3 4">
    <name type="scientific">Arenivirga flava</name>
    <dbReference type="NCBI Taxonomy" id="1930060"/>
    <lineage>
        <taxon>Bacteria</taxon>
        <taxon>Bacillati</taxon>
        <taxon>Actinomycetota</taxon>
        <taxon>Actinomycetes</taxon>
        <taxon>Micrococcales</taxon>
        <taxon>Microbacteriaceae</taxon>
        <taxon>Arenivirga</taxon>
    </lineage>
</organism>
<feature type="transmembrane region" description="Helical" evidence="2">
    <location>
        <begin position="54"/>
        <end position="76"/>
    </location>
</feature>
<keyword evidence="2" id="KW-1133">Transmembrane helix</keyword>
<sequence length="83" mass="8750">MPEWNHFHSTQRNEDAMNGSTRRRTAIGSIIGTWVLGATIFAVLLLLHGPTPPVVIAMSTGTAALVAATTAGAIALRGERVAR</sequence>
<dbReference type="AlphaFoldDB" id="A0AA37UKH2"/>
<reference evidence="3 4" key="1">
    <citation type="journal article" date="2014" name="Int. J. Syst. Evol. Microbiol.">
        <title>Complete genome sequence of Corynebacterium casei LMG S-19264T (=DSM 44701T), isolated from a smear-ripened cheese.</title>
        <authorList>
            <consortium name="US DOE Joint Genome Institute (JGI-PGF)"/>
            <person name="Walter F."/>
            <person name="Albersmeier A."/>
            <person name="Kalinowski J."/>
            <person name="Ruckert C."/>
        </authorList>
    </citation>
    <scope>NUCLEOTIDE SEQUENCE [LARGE SCALE GENOMIC DNA]</scope>
    <source>
        <strain evidence="3 4">NBRC 112289</strain>
    </source>
</reference>
<feature type="transmembrane region" description="Helical" evidence="2">
    <location>
        <begin position="26"/>
        <end position="48"/>
    </location>
</feature>
<evidence type="ECO:0000256" key="2">
    <source>
        <dbReference type="SAM" id="Phobius"/>
    </source>
</evidence>
<keyword evidence="2" id="KW-0472">Membrane</keyword>
<name>A0AA37UKH2_9MICO</name>
<dbReference type="Proteomes" id="UP001157160">
    <property type="component" value="Unassembled WGS sequence"/>
</dbReference>
<comment type="caution">
    <text evidence="3">The sequence shown here is derived from an EMBL/GenBank/DDBJ whole genome shotgun (WGS) entry which is preliminary data.</text>
</comment>
<feature type="region of interest" description="Disordered" evidence="1">
    <location>
        <begin position="1"/>
        <end position="20"/>
    </location>
</feature>
<dbReference type="EMBL" id="BSUL01000001">
    <property type="protein sequence ID" value="GMA26901.1"/>
    <property type="molecule type" value="Genomic_DNA"/>
</dbReference>
<protein>
    <submittedName>
        <fullName evidence="3">Uncharacterized protein</fullName>
    </submittedName>
</protein>
<evidence type="ECO:0000313" key="4">
    <source>
        <dbReference type="Proteomes" id="UP001157160"/>
    </source>
</evidence>
<accession>A0AA37UKH2</accession>
<keyword evidence="4" id="KW-1185">Reference proteome</keyword>